<dbReference type="AlphaFoldDB" id="A1SUD5"/>
<keyword evidence="2 4" id="KW-0378">Hydrolase</keyword>
<keyword evidence="3" id="KW-0460">Magnesium</keyword>
<dbReference type="PANTHER" id="PTHR43344:SF13">
    <property type="entry name" value="PHOSPHATASE RV3661-RELATED"/>
    <property type="match status" value="1"/>
</dbReference>
<evidence type="ECO:0000313" key="5">
    <source>
        <dbReference type="Proteomes" id="UP000000639"/>
    </source>
</evidence>
<keyword evidence="1" id="KW-0479">Metal-binding</keyword>
<name>A1SUD5_PSYIN</name>
<keyword evidence="5" id="KW-1185">Reference proteome</keyword>
<sequence length="202" mass="22889">MKIALFDFDETLIEENSLNFLFKYFLGNTPLAIQLLPLLFKASTYQQGIKVSIKTYLYKKSLKGKTREELFTAGVALFDKVTPIIEVVDLMIKLDDAGIEIWIVTASPESYIAGIVQQLGWPVKRVIGTTIIEQNGILTGEIESECQEQEKVVRLNSIFRGNDERYDIVQAFGNLPVDIPMLKMANNSFYVLNEVVKPFNVE</sequence>
<dbReference type="NCBIfam" id="TIGR01488">
    <property type="entry name" value="HAD-SF-IB"/>
    <property type="match status" value="1"/>
</dbReference>
<dbReference type="RefSeq" id="WP_011769663.1">
    <property type="nucleotide sequence ID" value="NC_008709.1"/>
</dbReference>
<dbReference type="OrthoDB" id="9784466at2"/>
<evidence type="ECO:0000256" key="3">
    <source>
        <dbReference type="ARBA" id="ARBA00022842"/>
    </source>
</evidence>
<organism evidence="4 5">
    <name type="scientific">Psychromonas ingrahamii (strain DSM 17664 / CCUG 51855 / 37)</name>
    <dbReference type="NCBI Taxonomy" id="357804"/>
    <lineage>
        <taxon>Bacteria</taxon>
        <taxon>Pseudomonadati</taxon>
        <taxon>Pseudomonadota</taxon>
        <taxon>Gammaproteobacteria</taxon>
        <taxon>Alteromonadales</taxon>
        <taxon>Psychromonadaceae</taxon>
        <taxon>Psychromonas</taxon>
    </lineage>
</organism>
<dbReference type="EMBL" id="CP000510">
    <property type="protein sequence ID" value="ABM03100.1"/>
    <property type="molecule type" value="Genomic_DNA"/>
</dbReference>
<dbReference type="Gene3D" id="3.40.50.1000">
    <property type="entry name" value="HAD superfamily/HAD-like"/>
    <property type="match status" value="1"/>
</dbReference>
<accession>A1SUD5</accession>
<evidence type="ECO:0000256" key="1">
    <source>
        <dbReference type="ARBA" id="ARBA00022723"/>
    </source>
</evidence>
<dbReference type="NCBIfam" id="TIGR01490">
    <property type="entry name" value="HAD-SF-IB-hyp1"/>
    <property type="match status" value="1"/>
</dbReference>
<dbReference type="InterPro" id="IPR006385">
    <property type="entry name" value="HAD_hydro_SerB1"/>
</dbReference>
<evidence type="ECO:0000256" key="2">
    <source>
        <dbReference type="ARBA" id="ARBA00022801"/>
    </source>
</evidence>
<dbReference type="InterPro" id="IPR036412">
    <property type="entry name" value="HAD-like_sf"/>
</dbReference>
<gene>
    <name evidence="4" type="ordered locus">Ping_1271</name>
</gene>
<dbReference type="HOGENOM" id="CLU_1353703_0_0_6"/>
<dbReference type="KEGG" id="pin:Ping_1271"/>
<protein>
    <submittedName>
        <fullName evidence="4">Phosphoserine phosphatase</fullName>
        <ecNumber evidence="4">3.1.3.3</ecNumber>
    </submittedName>
</protein>
<reference evidence="4 5" key="1">
    <citation type="submission" date="2007-01" db="EMBL/GenBank/DDBJ databases">
        <title>Complete sequence of Psychromonas ingrahamii 37.</title>
        <authorList>
            <consortium name="US DOE Joint Genome Institute"/>
            <person name="Copeland A."/>
            <person name="Lucas S."/>
            <person name="Lapidus A."/>
            <person name="Barry K."/>
            <person name="Detter J.C."/>
            <person name="Glavina del Rio T."/>
            <person name="Hammon N."/>
            <person name="Israni S."/>
            <person name="Dalin E."/>
            <person name="Tice H."/>
            <person name="Pitluck S."/>
            <person name="Thompson L.S."/>
            <person name="Brettin T."/>
            <person name="Bruce D."/>
            <person name="Han C."/>
            <person name="Tapia R."/>
            <person name="Schmutz J."/>
            <person name="Larimer F."/>
            <person name="Land M."/>
            <person name="Hauser L."/>
            <person name="Kyrpides N."/>
            <person name="Ivanova N."/>
            <person name="Staley J."/>
            <person name="Richardson P."/>
        </authorList>
    </citation>
    <scope>NUCLEOTIDE SEQUENCE [LARGE SCALE GENOMIC DNA]</scope>
    <source>
        <strain evidence="4 5">37</strain>
    </source>
</reference>
<dbReference type="PANTHER" id="PTHR43344">
    <property type="entry name" value="PHOSPHOSERINE PHOSPHATASE"/>
    <property type="match status" value="1"/>
</dbReference>
<dbReference type="GO" id="GO:0016787">
    <property type="term" value="F:hydrolase activity"/>
    <property type="evidence" value="ECO:0007669"/>
    <property type="project" value="UniProtKB-KW"/>
</dbReference>
<dbReference type="InterPro" id="IPR050582">
    <property type="entry name" value="HAD-like_SerB"/>
</dbReference>
<proteinExistence type="predicted"/>
<dbReference type="eggNOG" id="COG0560">
    <property type="taxonomic scope" value="Bacteria"/>
</dbReference>
<dbReference type="SUPFAM" id="SSF56784">
    <property type="entry name" value="HAD-like"/>
    <property type="match status" value="1"/>
</dbReference>
<dbReference type="GO" id="GO:0046872">
    <property type="term" value="F:metal ion binding"/>
    <property type="evidence" value="ECO:0007669"/>
    <property type="project" value="UniProtKB-KW"/>
</dbReference>
<dbReference type="Proteomes" id="UP000000639">
    <property type="component" value="Chromosome"/>
</dbReference>
<dbReference type="Pfam" id="PF12710">
    <property type="entry name" value="HAD"/>
    <property type="match status" value="1"/>
</dbReference>
<dbReference type="STRING" id="357804.Ping_1271"/>
<evidence type="ECO:0000313" key="4">
    <source>
        <dbReference type="EMBL" id="ABM03100.1"/>
    </source>
</evidence>
<dbReference type="InterPro" id="IPR023214">
    <property type="entry name" value="HAD_sf"/>
</dbReference>
<dbReference type="EC" id="3.1.3.3" evidence="4"/>